<accession>A0A6A5TGT9</accession>
<evidence type="ECO:0000313" key="2">
    <source>
        <dbReference type="Proteomes" id="UP000800035"/>
    </source>
</evidence>
<proteinExistence type="predicted"/>
<keyword evidence="2" id="KW-1185">Reference proteome</keyword>
<evidence type="ECO:0000313" key="1">
    <source>
        <dbReference type="EMBL" id="KAF1952063.1"/>
    </source>
</evidence>
<organism evidence="1 2">
    <name type="scientific">Byssothecium circinans</name>
    <dbReference type="NCBI Taxonomy" id="147558"/>
    <lineage>
        <taxon>Eukaryota</taxon>
        <taxon>Fungi</taxon>
        <taxon>Dikarya</taxon>
        <taxon>Ascomycota</taxon>
        <taxon>Pezizomycotina</taxon>
        <taxon>Dothideomycetes</taxon>
        <taxon>Pleosporomycetidae</taxon>
        <taxon>Pleosporales</taxon>
        <taxon>Massarineae</taxon>
        <taxon>Massarinaceae</taxon>
        <taxon>Byssothecium</taxon>
    </lineage>
</organism>
<name>A0A6A5TGT9_9PLEO</name>
<sequence>MSSETPEDRFQTSSEETWTECIGEWLNEKEVKWKTVNTEEPNADRHSLYHDPIAFDSDDDGVDRSGRRYWKRVRKVERAPRNMIENWTEVDGNHPSDFLIGKYPRRTGHEFIMRYWNQIIEDAWKDEPAKEDRTQRWGMKVKGFDWLYFRHYLANPAIKFDIPAIRADNIEARREQAAAQALADAFDPTAAAAAAVADGLIPRRRLSFRDANDEGFESEDL</sequence>
<dbReference type="AlphaFoldDB" id="A0A6A5TGT9"/>
<reference evidence="1" key="1">
    <citation type="journal article" date="2020" name="Stud. Mycol.">
        <title>101 Dothideomycetes genomes: a test case for predicting lifestyles and emergence of pathogens.</title>
        <authorList>
            <person name="Haridas S."/>
            <person name="Albert R."/>
            <person name="Binder M."/>
            <person name="Bloem J."/>
            <person name="Labutti K."/>
            <person name="Salamov A."/>
            <person name="Andreopoulos B."/>
            <person name="Baker S."/>
            <person name="Barry K."/>
            <person name="Bills G."/>
            <person name="Bluhm B."/>
            <person name="Cannon C."/>
            <person name="Castanera R."/>
            <person name="Culley D."/>
            <person name="Daum C."/>
            <person name="Ezra D."/>
            <person name="Gonzalez J."/>
            <person name="Henrissat B."/>
            <person name="Kuo A."/>
            <person name="Liang C."/>
            <person name="Lipzen A."/>
            <person name="Lutzoni F."/>
            <person name="Magnuson J."/>
            <person name="Mondo S."/>
            <person name="Nolan M."/>
            <person name="Ohm R."/>
            <person name="Pangilinan J."/>
            <person name="Park H.-J."/>
            <person name="Ramirez L."/>
            <person name="Alfaro M."/>
            <person name="Sun H."/>
            <person name="Tritt A."/>
            <person name="Yoshinaga Y."/>
            <person name="Zwiers L.-H."/>
            <person name="Turgeon B."/>
            <person name="Goodwin S."/>
            <person name="Spatafora J."/>
            <person name="Crous P."/>
            <person name="Grigoriev I."/>
        </authorList>
    </citation>
    <scope>NUCLEOTIDE SEQUENCE</scope>
    <source>
        <strain evidence="1">CBS 675.92</strain>
    </source>
</reference>
<dbReference type="Proteomes" id="UP000800035">
    <property type="component" value="Unassembled WGS sequence"/>
</dbReference>
<protein>
    <submittedName>
        <fullName evidence="1">Uncharacterized protein</fullName>
    </submittedName>
</protein>
<dbReference type="EMBL" id="ML977013">
    <property type="protein sequence ID" value="KAF1952063.1"/>
    <property type="molecule type" value="Genomic_DNA"/>
</dbReference>
<gene>
    <name evidence="1" type="ORF">CC80DRAFT_538519</name>
</gene>